<evidence type="ECO:0000259" key="13">
    <source>
        <dbReference type="Pfam" id="PF02163"/>
    </source>
</evidence>
<keyword evidence="10" id="KW-0482">Metalloprotease</keyword>
<comment type="subcellular location">
    <subcellularLocation>
        <location evidence="2">Membrane</location>
        <topology evidence="2">Multi-pass membrane protein</topology>
    </subcellularLocation>
</comment>
<evidence type="ECO:0000313" key="14">
    <source>
        <dbReference type="EMBL" id="QFX76714.1"/>
    </source>
</evidence>
<feature type="transmembrane region" description="Helical" evidence="12">
    <location>
        <begin position="122"/>
        <end position="143"/>
    </location>
</feature>
<geneLocation type="plasmid" evidence="14">
    <name>p716811-VIM</name>
</geneLocation>
<organism evidence="14">
    <name type="scientific">Pseudomonas putida</name>
    <name type="common">Arthrobacter siderocapsulatus</name>
    <dbReference type="NCBI Taxonomy" id="303"/>
    <lineage>
        <taxon>Bacteria</taxon>
        <taxon>Pseudomonadati</taxon>
        <taxon>Pseudomonadota</taxon>
        <taxon>Gammaproteobacteria</taxon>
        <taxon>Pseudomonadales</taxon>
        <taxon>Pseudomonadaceae</taxon>
        <taxon>Pseudomonas</taxon>
    </lineage>
</organism>
<dbReference type="RefSeq" id="WP_256213808.1">
    <property type="nucleotide sequence ID" value="NZ_MN310372.1"/>
</dbReference>
<evidence type="ECO:0000256" key="2">
    <source>
        <dbReference type="ARBA" id="ARBA00004141"/>
    </source>
</evidence>
<evidence type="ECO:0000256" key="9">
    <source>
        <dbReference type="ARBA" id="ARBA00022989"/>
    </source>
</evidence>
<dbReference type="GO" id="GO:0046872">
    <property type="term" value="F:metal ion binding"/>
    <property type="evidence" value="ECO:0007669"/>
    <property type="project" value="UniProtKB-KW"/>
</dbReference>
<keyword evidence="4" id="KW-0645">Protease</keyword>
<keyword evidence="6" id="KW-0479">Metal-binding</keyword>
<dbReference type="PANTHER" id="PTHR39188:SF3">
    <property type="entry name" value="STAGE IV SPORULATION PROTEIN FB"/>
    <property type="match status" value="1"/>
</dbReference>
<dbReference type="EMBL" id="MN310372">
    <property type="protein sequence ID" value="QFX76714.1"/>
    <property type="molecule type" value="Genomic_DNA"/>
</dbReference>
<evidence type="ECO:0000256" key="10">
    <source>
        <dbReference type="ARBA" id="ARBA00023049"/>
    </source>
</evidence>
<keyword evidence="7" id="KW-0378">Hydrolase</keyword>
<comment type="similarity">
    <text evidence="3">Belongs to the peptidase M50B family.</text>
</comment>
<dbReference type="GO" id="GO:0016020">
    <property type="term" value="C:membrane"/>
    <property type="evidence" value="ECO:0007669"/>
    <property type="project" value="UniProtKB-SubCell"/>
</dbReference>
<evidence type="ECO:0000256" key="4">
    <source>
        <dbReference type="ARBA" id="ARBA00022670"/>
    </source>
</evidence>
<name>A0A6B7Q2Z7_PSEPU</name>
<feature type="transmembrane region" description="Helical" evidence="12">
    <location>
        <begin position="164"/>
        <end position="182"/>
    </location>
</feature>
<protein>
    <submittedName>
        <fullName evidence="14">Peptidase M50</fullName>
    </submittedName>
</protein>
<keyword evidence="8" id="KW-0862">Zinc</keyword>
<evidence type="ECO:0000256" key="1">
    <source>
        <dbReference type="ARBA" id="ARBA00001947"/>
    </source>
</evidence>
<evidence type="ECO:0000256" key="6">
    <source>
        <dbReference type="ARBA" id="ARBA00022723"/>
    </source>
</evidence>
<evidence type="ECO:0000256" key="11">
    <source>
        <dbReference type="ARBA" id="ARBA00023136"/>
    </source>
</evidence>
<dbReference type="AlphaFoldDB" id="A0A6B7Q2Z7"/>
<dbReference type="GO" id="GO:0008237">
    <property type="term" value="F:metallopeptidase activity"/>
    <property type="evidence" value="ECO:0007669"/>
    <property type="project" value="UniProtKB-KW"/>
</dbReference>
<evidence type="ECO:0000256" key="7">
    <source>
        <dbReference type="ARBA" id="ARBA00022801"/>
    </source>
</evidence>
<keyword evidence="14" id="KW-0614">Plasmid</keyword>
<keyword evidence="11 12" id="KW-0472">Membrane</keyword>
<comment type="cofactor">
    <cofactor evidence="1">
        <name>Zn(2+)</name>
        <dbReference type="ChEBI" id="CHEBI:29105"/>
    </cofactor>
</comment>
<keyword evidence="9 12" id="KW-1133">Transmembrane helix</keyword>
<evidence type="ECO:0000256" key="12">
    <source>
        <dbReference type="SAM" id="Phobius"/>
    </source>
</evidence>
<feature type="transmembrane region" description="Helical" evidence="12">
    <location>
        <begin position="93"/>
        <end position="116"/>
    </location>
</feature>
<sequence>MKTMLPDALVTIGMFAIAFFVIWLMLVFLLLIHEAGHLIPMQRFGIKPDKLIIGGYKLFSFRKSGIIHEIGLIPLWAYVVSTDYEKAPSDRRAIIAAGGPLISLATGLLFFGINYVSPNWPTLVAAQGSILLAATNIIPLPPMDGWTIVEHFLNRRGIYFDDRNRKVLMGIGLLTIIAITLAL</sequence>
<accession>A0A6B7Q2Z7</accession>
<evidence type="ECO:0000256" key="3">
    <source>
        <dbReference type="ARBA" id="ARBA00007931"/>
    </source>
</evidence>
<feature type="domain" description="Peptidase M50" evidence="13">
    <location>
        <begin position="23"/>
        <end position="114"/>
    </location>
</feature>
<reference evidence="14" key="1">
    <citation type="submission" date="2019-08" db="EMBL/GenBank/DDBJ databases">
        <authorList>
            <person name="Zhou D."/>
            <person name="Chen F."/>
        </authorList>
    </citation>
    <scope>NUCLEOTIDE SEQUENCE</scope>
    <source>
        <strain evidence="14">150716811</strain>
        <plasmid evidence="14">p716811-VIM</plasmid>
    </source>
</reference>
<dbReference type="Pfam" id="PF02163">
    <property type="entry name" value="Peptidase_M50"/>
    <property type="match status" value="1"/>
</dbReference>
<proteinExistence type="inferred from homology"/>
<evidence type="ECO:0000256" key="5">
    <source>
        <dbReference type="ARBA" id="ARBA00022692"/>
    </source>
</evidence>
<evidence type="ECO:0000256" key="8">
    <source>
        <dbReference type="ARBA" id="ARBA00022833"/>
    </source>
</evidence>
<dbReference type="PANTHER" id="PTHR39188">
    <property type="entry name" value="MEMBRANE-ASSOCIATED ZINC METALLOPROTEASE M50B"/>
    <property type="match status" value="1"/>
</dbReference>
<keyword evidence="5 12" id="KW-0812">Transmembrane</keyword>
<feature type="transmembrane region" description="Helical" evidence="12">
    <location>
        <begin position="12"/>
        <end position="32"/>
    </location>
</feature>
<dbReference type="InterPro" id="IPR008915">
    <property type="entry name" value="Peptidase_M50"/>
</dbReference>
<dbReference type="GO" id="GO:0006508">
    <property type="term" value="P:proteolysis"/>
    <property type="evidence" value="ECO:0007669"/>
    <property type="project" value="UniProtKB-KW"/>
</dbReference>